<gene>
    <name evidence="1" type="ORF">AKJ09_01693</name>
</gene>
<keyword evidence="2" id="KW-1185">Reference proteome</keyword>
<dbReference type="Proteomes" id="UP000064967">
    <property type="component" value="Chromosome"/>
</dbReference>
<organism evidence="1 2">
    <name type="scientific">Labilithrix luteola</name>
    <dbReference type="NCBI Taxonomy" id="1391654"/>
    <lineage>
        <taxon>Bacteria</taxon>
        <taxon>Pseudomonadati</taxon>
        <taxon>Myxococcota</taxon>
        <taxon>Polyangia</taxon>
        <taxon>Polyangiales</taxon>
        <taxon>Labilitrichaceae</taxon>
        <taxon>Labilithrix</taxon>
    </lineage>
</organism>
<evidence type="ECO:0000313" key="2">
    <source>
        <dbReference type="Proteomes" id="UP000064967"/>
    </source>
</evidence>
<evidence type="ECO:0000313" key="1">
    <source>
        <dbReference type="EMBL" id="AKU95029.1"/>
    </source>
</evidence>
<accession>A0A0K1PPI4</accession>
<sequence length="39" mass="3975">MLRGYPACLAELLGGVRAAPAMSSTKVASSPIVWACQPA</sequence>
<dbReference type="AlphaFoldDB" id="A0A0K1PPI4"/>
<proteinExistence type="predicted"/>
<reference evidence="1 2" key="1">
    <citation type="submission" date="2015-08" db="EMBL/GenBank/DDBJ databases">
        <authorList>
            <person name="Babu N.S."/>
            <person name="Beckwith C.J."/>
            <person name="Beseler K.G."/>
            <person name="Brison A."/>
            <person name="Carone J.V."/>
            <person name="Caskin T.P."/>
            <person name="Diamond M."/>
            <person name="Durham M.E."/>
            <person name="Foxe J.M."/>
            <person name="Go M."/>
            <person name="Henderson B.A."/>
            <person name="Jones I.B."/>
            <person name="McGettigan J.A."/>
            <person name="Micheletti S.J."/>
            <person name="Nasrallah M.E."/>
            <person name="Ortiz D."/>
            <person name="Piller C.R."/>
            <person name="Privatt S.R."/>
            <person name="Schneider S.L."/>
            <person name="Sharp S."/>
            <person name="Smith T.C."/>
            <person name="Stanton J.D."/>
            <person name="Ullery H.E."/>
            <person name="Wilson R.J."/>
            <person name="Serrano M.G."/>
            <person name="Buck G."/>
            <person name="Lee V."/>
            <person name="Wang Y."/>
            <person name="Carvalho R."/>
            <person name="Voegtly L."/>
            <person name="Shi R."/>
            <person name="Duckworth R."/>
            <person name="Johnson A."/>
            <person name="Loviza R."/>
            <person name="Walstead R."/>
            <person name="Shah Z."/>
            <person name="Kiflezghi M."/>
            <person name="Wade K."/>
            <person name="Ball S.L."/>
            <person name="Bradley K.W."/>
            <person name="Asai D.J."/>
            <person name="Bowman C.A."/>
            <person name="Russell D.A."/>
            <person name="Pope W.H."/>
            <person name="Jacobs-Sera D."/>
            <person name="Hendrix R.W."/>
            <person name="Hatfull G.F."/>
        </authorList>
    </citation>
    <scope>NUCLEOTIDE SEQUENCE [LARGE SCALE GENOMIC DNA]</scope>
    <source>
        <strain evidence="1 2">DSM 27648</strain>
    </source>
</reference>
<dbReference type="KEGG" id="llu:AKJ09_01693"/>
<protein>
    <submittedName>
        <fullName evidence="1">Uncharacterized protein</fullName>
    </submittedName>
</protein>
<name>A0A0K1PPI4_9BACT</name>
<dbReference type="EMBL" id="CP012333">
    <property type="protein sequence ID" value="AKU95029.1"/>
    <property type="molecule type" value="Genomic_DNA"/>
</dbReference>